<dbReference type="CDD" id="cd15871">
    <property type="entry name" value="R-SNARE_VAMP7"/>
    <property type="match status" value="1"/>
</dbReference>
<comment type="similarity">
    <text evidence="2">Belongs to the synaptobrevin family.</text>
</comment>
<dbReference type="GO" id="GO:0031902">
    <property type="term" value="C:late endosome membrane"/>
    <property type="evidence" value="ECO:0007669"/>
    <property type="project" value="UniProtKB-SubCell"/>
</dbReference>
<keyword evidence="4 16" id="KW-0812">Transmembrane</keyword>
<dbReference type="GO" id="GO:0015031">
    <property type="term" value="P:protein transport"/>
    <property type="evidence" value="ECO:0007669"/>
    <property type="project" value="UniProtKB-KW"/>
</dbReference>
<proteinExistence type="inferred from homology"/>
<keyword evidence="3" id="KW-0813">Transport</keyword>
<dbReference type="OMA" id="NTKLMIM"/>
<evidence type="ECO:0000256" key="15">
    <source>
        <dbReference type="PROSITE-ProRule" id="PRU00290"/>
    </source>
</evidence>
<dbReference type="SUPFAM" id="SSF64356">
    <property type="entry name" value="SNARE-like"/>
    <property type="match status" value="1"/>
</dbReference>
<protein>
    <recommendedName>
        <fullName evidence="13">Vesicle-associated membrane protein 7</fullName>
    </recommendedName>
    <alternativeName>
        <fullName evidence="14">Synaptobrevin-like protein 1</fullName>
    </alternativeName>
</protein>
<keyword evidence="20" id="KW-1185">Reference proteome</keyword>
<dbReference type="GO" id="GO:0005765">
    <property type="term" value="C:lysosomal membrane"/>
    <property type="evidence" value="ECO:0007669"/>
    <property type="project" value="UniProtKB-SubCell"/>
</dbReference>
<keyword evidence="15" id="KW-0175">Coiled coil</keyword>
<dbReference type="InterPro" id="IPR011012">
    <property type="entry name" value="Longin-like_dom_sf"/>
</dbReference>
<evidence type="ECO:0000256" key="16">
    <source>
        <dbReference type="SAM" id="Phobius"/>
    </source>
</evidence>
<dbReference type="OrthoDB" id="248747at2759"/>
<evidence type="ECO:0000256" key="2">
    <source>
        <dbReference type="ARBA" id="ARBA00008025"/>
    </source>
</evidence>
<dbReference type="Pfam" id="PF00957">
    <property type="entry name" value="Synaptobrevin"/>
    <property type="match status" value="1"/>
</dbReference>
<dbReference type="InterPro" id="IPR042855">
    <property type="entry name" value="V_SNARE_CC"/>
</dbReference>
<dbReference type="PANTHER" id="PTHR21136:SF179">
    <property type="entry name" value="VESICLE ASSOCIATED MEMBRANE PROTEIN 7-RELATED"/>
    <property type="match status" value="1"/>
</dbReference>
<evidence type="ECO:0000256" key="12">
    <source>
        <dbReference type="ARBA" id="ARBA00037875"/>
    </source>
</evidence>
<dbReference type="GO" id="GO:0030658">
    <property type="term" value="C:transport vesicle membrane"/>
    <property type="evidence" value="ECO:0007669"/>
    <property type="project" value="UniProtKB-SubCell"/>
</dbReference>
<dbReference type="PRINTS" id="PR00219">
    <property type="entry name" value="SYNAPTOBREVN"/>
</dbReference>
<dbReference type="SUPFAM" id="SSF58038">
    <property type="entry name" value="SNARE fusion complex"/>
    <property type="match status" value="1"/>
</dbReference>
<dbReference type="PROSITE" id="PS50892">
    <property type="entry name" value="V_SNARE"/>
    <property type="match status" value="1"/>
</dbReference>
<comment type="caution">
    <text evidence="19">The sequence shown here is derived from an EMBL/GenBank/DDBJ whole genome shotgun (WGS) entry which is preliminary data.</text>
</comment>
<feature type="transmembrane region" description="Helical" evidence="16">
    <location>
        <begin position="190"/>
        <end position="215"/>
    </location>
</feature>
<dbReference type="Gene3D" id="1.20.5.110">
    <property type="match status" value="1"/>
</dbReference>
<keyword evidence="7 16" id="KW-0472">Membrane</keyword>
<evidence type="ECO:0000256" key="6">
    <source>
        <dbReference type="ARBA" id="ARBA00022989"/>
    </source>
</evidence>
<dbReference type="Pfam" id="PF13774">
    <property type="entry name" value="Longin"/>
    <property type="match status" value="1"/>
</dbReference>
<dbReference type="PANTHER" id="PTHR21136">
    <property type="entry name" value="SNARE PROTEINS"/>
    <property type="match status" value="1"/>
</dbReference>
<dbReference type="Gene3D" id="3.30.450.50">
    <property type="entry name" value="Longin domain"/>
    <property type="match status" value="1"/>
</dbReference>
<evidence type="ECO:0000256" key="8">
    <source>
        <dbReference type="ARBA" id="ARBA00037801"/>
    </source>
</evidence>
<name>A0A1D2N7V5_ORCCI</name>
<organism evidence="19 20">
    <name type="scientific">Orchesella cincta</name>
    <name type="common">Springtail</name>
    <name type="synonym">Podura cincta</name>
    <dbReference type="NCBI Taxonomy" id="48709"/>
    <lineage>
        <taxon>Eukaryota</taxon>
        <taxon>Metazoa</taxon>
        <taxon>Ecdysozoa</taxon>
        <taxon>Arthropoda</taxon>
        <taxon>Hexapoda</taxon>
        <taxon>Collembola</taxon>
        <taxon>Entomobryomorpha</taxon>
        <taxon>Entomobryoidea</taxon>
        <taxon>Orchesellidae</taxon>
        <taxon>Orchesellinae</taxon>
        <taxon>Orchesella</taxon>
    </lineage>
</organism>
<dbReference type="GO" id="GO:0005794">
    <property type="term" value="C:Golgi apparatus"/>
    <property type="evidence" value="ECO:0007669"/>
    <property type="project" value="UniProtKB-SubCell"/>
</dbReference>
<dbReference type="GO" id="GO:0006887">
    <property type="term" value="P:exocytosis"/>
    <property type="evidence" value="ECO:0007669"/>
    <property type="project" value="TreeGrafter"/>
</dbReference>
<dbReference type="GO" id="GO:0005484">
    <property type="term" value="F:SNAP receptor activity"/>
    <property type="evidence" value="ECO:0007669"/>
    <property type="project" value="TreeGrafter"/>
</dbReference>
<sequence>MPILFTVIAHGTTILAKYATCVGNFAEVTEQILAKIPAENTKLTYSHMSYLFHYVKENNIVYLCITDDDFERARAFLYLSDIKTRFEKTYGATRIRDALPYAMNSDFSPLMAAQMKRFSESRDLDAISKVEGQIDELKDIMVKNIDNITSRGERLELLVNKAENLNATSISFQKASTNIRRTMYWRNVKCYVIAALVAILVIYILVSLSCGGLAWGGCIGGGSGGNGTGGV</sequence>
<dbReference type="AlphaFoldDB" id="A0A1D2N7V5"/>
<dbReference type="GO" id="GO:0005789">
    <property type="term" value="C:endoplasmic reticulum membrane"/>
    <property type="evidence" value="ECO:0007669"/>
    <property type="project" value="UniProtKB-SubCell"/>
</dbReference>
<evidence type="ECO:0000256" key="10">
    <source>
        <dbReference type="ARBA" id="ARBA00037845"/>
    </source>
</evidence>
<dbReference type="GO" id="GO:0030670">
    <property type="term" value="C:phagocytic vesicle membrane"/>
    <property type="evidence" value="ECO:0007669"/>
    <property type="project" value="UniProtKB-SubCell"/>
</dbReference>
<evidence type="ECO:0000256" key="13">
    <source>
        <dbReference type="ARBA" id="ARBA00039269"/>
    </source>
</evidence>
<dbReference type="InterPro" id="IPR051097">
    <property type="entry name" value="Synaptobrevin-like_transport"/>
</dbReference>
<evidence type="ECO:0000256" key="4">
    <source>
        <dbReference type="ARBA" id="ARBA00022692"/>
    </source>
</evidence>
<dbReference type="InterPro" id="IPR010908">
    <property type="entry name" value="Longin_dom"/>
</dbReference>
<evidence type="ECO:0000256" key="3">
    <source>
        <dbReference type="ARBA" id="ARBA00022448"/>
    </source>
</evidence>
<dbReference type="FunFam" id="1.20.5.110:FF:000004">
    <property type="entry name" value="Vesicle-associated membrane protein 7"/>
    <property type="match status" value="1"/>
</dbReference>
<dbReference type="InterPro" id="IPR001388">
    <property type="entry name" value="Synaptobrevin-like"/>
</dbReference>
<dbReference type="GO" id="GO:0031201">
    <property type="term" value="C:SNARE complex"/>
    <property type="evidence" value="ECO:0007669"/>
    <property type="project" value="TreeGrafter"/>
</dbReference>
<evidence type="ECO:0000313" key="19">
    <source>
        <dbReference type="EMBL" id="ODN01353.1"/>
    </source>
</evidence>
<dbReference type="STRING" id="48709.A0A1D2N7V5"/>
<dbReference type="GO" id="GO:0006906">
    <property type="term" value="P:vesicle fusion"/>
    <property type="evidence" value="ECO:0007669"/>
    <property type="project" value="TreeGrafter"/>
</dbReference>
<evidence type="ECO:0000256" key="11">
    <source>
        <dbReference type="ARBA" id="ARBA00037863"/>
    </source>
</evidence>
<dbReference type="SMART" id="SM01270">
    <property type="entry name" value="Longin"/>
    <property type="match status" value="1"/>
</dbReference>
<keyword evidence="5" id="KW-0653">Protein transport</keyword>
<reference evidence="19 20" key="1">
    <citation type="journal article" date="2016" name="Genome Biol. Evol.">
        <title>Gene Family Evolution Reflects Adaptation to Soil Environmental Stressors in the Genome of the Collembolan Orchesella cincta.</title>
        <authorList>
            <person name="Faddeeva-Vakhrusheva A."/>
            <person name="Derks M.F."/>
            <person name="Anvar S.Y."/>
            <person name="Agamennone V."/>
            <person name="Suring W."/>
            <person name="Smit S."/>
            <person name="van Straalen N.M."/>
            <person name="Roelofs D."/>
        </authorList>
    </citation>
    <scope>NUCLEOTIDE SEQUENCE [LARGE SCALE GENOMIC DNA]</scope>
    <source>
        <tissue evidence="19">Mixed pool</tissue>
    </source>
</reference>
<evidence type="ECO:0000256" key="5">
    <source>
        <dbReference type="ARBA" id="ARBA00022927"/>
    </source>
</evidence>
<keyword evidence="6 16" id="KW-1133">Transmembrane helix</keyword>
<evidence type="ECO:0000256" key="14">
    <source>
        <dbReference type="ARBA" id="ARBA00042194"/>
    </source>
</evidence>
<dbReference type="Proteomes" id="UP000094527">
    <property type="component" value="Unassembled WGS sequence"/>
</dbReference>
<evidence type="ECO:0000313" key="20">
    <source>
        <dbReference type="Proteomes" id="UP000094527"/>
    </source>
</evidence>
<dbReference type="PROSITE" id="PS50859">
    <property type="entry name" value="LONGIN"/>
    <property type="match status" value="1"/>
</dbReference>
<comment type="subcellular location">
    <subcellularLocation>
        <location evidence="12">Cytoplasmic vesicle</location>
        <location evidence="12">Phagosome membrane</location>
        <topology evidence="12">Single-pass type IV membrane protein</topology>
    </subcellularLocation>
    <subcellularLocation>
        <location evidence="9">Cytoplasmic vesicle</location>
        <location evidence="9">Secretory vesicle membrane</location>
        <topology evidence="9">Single-pass type IV membrane protein</topology>
    </subcellularLocation>
    <subcellularLocation>
        <location evidence="1">Endoplasmic reticulum membrane</location>
        <topology evidence="1">Single-pass type IV membrane protein</topology>
    </subcellularLocation>
    <subcellularLocation>
        <location evidence="8">Golgi apparatus</location>
        <location evidence="8">trans-Golgi network membrane</location>
        <topology evidence="8">Single-pass type IV membrane protein</topology>
    </subcellularLocation>
    <subcellularLocation>
        <location evidence="10">Late endosome membrane</location>
        <topology evidence="10">Single-pass type IV membrane protein</topology>
    </subcellularLocation>
    <subcellularLocation>
        <location evidence="11">Lysosome membrane</location>
        <topology evidence="11">Single-pass type IV membrane protein</topology>
    </subcellularLocation>
</comment>
<evidence type="ECO:0000256" key="1">
    <source>
        <dbReference type="ARBA" id="ARBA00004163"/>
    </source>
</evidence>
<accession>A0A1D2N7V5</accession>
<evidence type="ECO:0000259" key="17">
    <source>
        <dbReference type="PROSITE" id="PS50859"/>
    </source>
</evidence>
<dbReference type="CDD" id="cd14824">
    <property type="entry name" value="Longin"/>
    <property type="match status" value="1"/>
</dbReference>
<evidence type="ECO:0000256" key="9">
    <source>
        <dbReference type="ARBA" id="ARBA00037803"/>
    </source>
</evidence>
<dbReference type="GO" id="GO:0000149">
    <property type="term" value="F:SNARE binding"/>
    <property type="evidence" value="ECO:0007669"/>
    <property type="project" value="TreeGrafter"/>
</dbReference>
<gene>
    <name evidence="19" type="ORF">Ocin01_05327</name>
</gene>
<evidence type="ECO:0000256" key="7">
    <source>
        <dbReference type="ARBA" id="ARBA00023136"/>
    </source>
</evidence>
<dbReference type="EMBL" id="LJIJ01000157">
    <property type="protein sequence ID" value="ODN01353.1"/>
    <property type="molecule type" value="Genomic_DNA"/>
</dbReference>
<evidence type="ECO:0000259" key="18">
    <source>
        <dbReference type="PROSITE" id="PS50892"/>
    </source>
</evidence>
<dbReference type="FunFam" id="3.30.450.50:FF:000015">
    <property type="entry name" value="Synaptobrevin 2 isoform 1"/>
    <property type="match status" value="1"/>
</dbReference>
<feature type="domain" description="Longin" evidence="17">
    <location>
        <begin position="3"/>
        <end position="111"/>
    </location>
</feature>
<feature type="domain" description="V-SNARE coiled-coil homology" evidence="18">
    <location>
        <begin position="126"/>
        <end position="186"/>
    </location>
</feature>